<comment type="caution">
    <text evidence="2">The sequence shown here is derived from an EMBL/GenBank/DDBJ whole genome shotgun (WGS) entry which is preliminary data.</text>
</comment>
<dbReference type="STRING" id="151549.A0A4C1ZGY5"/>
<accession>A0A4C1ZGY5</accession>
<dbReference type="OrthoDB" id="3598281at2759"/>
<dbReference type="Proteomes" id="UP000299102">
    <property type="component" value="Unassembled WGS sequence"/>
</dbReference>
<feature type="region of interest" description="Disordered" evidence="1">
    <location>
        <begin position="184"/>
        <end position="205"/>
    </location>
</feature>
<name>A0A4C1ZGY5_EUMVA</name>
<evidence type="ECO:0000313" key="2">
    <source>
        <dbReference type="EMBL" id="GBP87756.1"/>
    </source>
</evidence>
<dbReference type="AlphaFoldDB" id="A0A4C1ZGY5"/>
<protein>
    <submittedName>
        <fullName evidence="2">Uncharacterized protein</fullName>
    </submittedName>
</protein>
<evidence type="ECO:0000313" key="3">
    <source>
        <dbReference type="Proteomes" id="UP000299102"/>
    </source>
</evidence>
<sequence>MDQYTSDLLIKWGYSSTSVYLLNVTADVNETPLDSSFMGRLLRDLDNPSENCSPSTSIQRDSSCLAPESDNIENEVILILQKTLEGRAILAKGQHNNGLLNSELRKELANLIIRDKLQADPNKLLSGPSLLKISHQIATIFPQESPVHFYAPYLRATEFQTKRNASGILCNAYSTRKRHLRSLGALPASKRSTSRRQSTNSDTKRTIPSGIIFEEHSTVEVAELLKIWNILTLDPGRQLNRLGLQHFLHGYIFVPRKANKEESELNVSLLLLPFIINISPVRRKDSWKASRSEVRDGFITRAD</sequence>
<keyword evidence="3" id="KW-1185">Reference proteome</keyword>
<organism evidence="2 3">
    <name type="scientific">Eumeta variegata</name>
    <name type="common">Bagworm moth</name>
    <name type="synonym">Eumeta japonica</name>
    <dbReference type="NCBI Taxonomy" id="151549"/>
    <lineage>
        <taxon>Eukaryota</taxon>
        <taxon>Metazoa</taxon>
        <taxon>Ecdysozoa</taxon>
        <taxon>Arthropoda</taxon>
        <taxon>Hexapoda</taxon>
        <taxon>Insecta</taxon>
        <taxon>Pterygota</taxon>
        <taxon>Neoptera</taxon>
        <taxon>Endopterygota</taxon>
        <taxon>Lepidoptera</taxon>
        <taxon>Glossata</taxon>
        <taxon>Ditrysia</taxon>
        <taxon>Tineoidea</taxon>
        <taxon>Psychidae</taxon>
        <taxon>Oiketicinae</taxon>
        <taxon>Eumeta</taxon>
    </lineage>
</organism>
<dbReference type="EMBL" id="BGZK01001882">
    <property type="protein sequence ID" value="GBP87756.1"/>
    <property type="molecule type" value="Genomic_DNA"/>
</dbReference>
<reference evidence="2 3" key="1">
    <citation type="journal article" date="2019" name="Commun. Biol.">
        <title>The bagworm genome reveals a unique fibroin gene that provides high tensile strength.</title>
        <authorList>
            <person name="Kono N."/>
            <person name="Nakamura H."/>
            <person name="Ohtoshi R."/>
            <person name="Tomita M."/>
            <person name="Numata K."/>
            <person name="Arakawa K."/>
        </authorList>
    </citation>
    <scope>NUCLEOTIDE SEQUENCE [LARGE SCALE GENOMIC DNA]</scope>
</reference>
<gene>
    <name evidence="2" type="ORF">EVAR_28638_1</name>
</gene>
<proteinExistence type="predicted"/>
<evidence type="ECO:0000256" key="1">
    <source>
        <dbReference type="SAM" id="MobiDB-lite"/>
    </source>
</evidence>